<dbReference type="Proteomes" id="UP001162780">
    <property type="component" value="Chromosome"/>
</dbReference>
<evidence type="ECO:0000256" key="1">
    <source>
        <dbReference type="SAM" id="SignalP"/>
    </source>
</evidence>
<dbReference type="RefSeq" id="WP_255186743.1">
    <property type="nucleotide sequence ID" value="NZ_CP113517.1"/>
</dbReference>
<accession>A0ABY7GMW4</accession>
<reference evidence="2" key="1">
    <citation type="submission" date="2022-11" db="EMBL/GenBank/DDBJ databases">
        <title>Methylomonas rapida sp. nov., Carotenoid-Producing Obligate Methanotrophs with High Growth Characteristics and Biotechnological Potential.</title>
        <authorList>
            <person name="Tikhonova E.N."/>
            <person name="Suleimanov R.Z."/>
            <person name="Miroshnikov K."/>
            <person name="Oshkin I.Y."/>
            <person name="Belova S.E."/>
            <person name="Danilova O.V."/>
            <person name="Ashikhmin A."/>
            <person name="Konopkin A."/>
            <person name="But S.Y."/>
            <person name="Khmelenina V.N."/>
            <person name="Kuznetsov N."/>
            <person name="Pimenov N.V."/>
            <person name="Dedysh S.N."/>
        </authorList>
    </citation>
    <scope>NUCLEOTIDE SEQUENCE</scope>
    <source>
        <strain evidence="2">MP1</strain>
    </source>
</reference>
<organism evidence="2 3">
    <name type="scientific">Methylomonas rapida</name>
    <dbReference type="NCBI Taxonomy" id="2963939"/>
    <lineage>
        <taxon>Bacteria</taxon>
        <taxon>Pseudomonadati</taxon>
        <taxon>Pseudomonadota</taxon>
        <taxon>Gammaproteobacteria</taxon>
        <taxon>Methylococcales</taxon>
        <taxon>Methylococcaceae</taxon>
        <taxon>Methylomonas</taxon>
    </lineage>
</organism>
<sequence>MTKKRLNKAIIGILGVAAISVSTQASAFTAVSLGVFTGDTISRDDATPYKSWSDIQAKSNMGWVHTADWFKLQVGTQADIAAGNTFNVGFSLTSRGTNQPLNTGGFSIWTSGTSAIAEGGGFHEYNQVRGRNDGGVTTNNDIGNIVDGHDGWVGYAQNGLSFKNGDLDDVAHGGAWNTNSPFLSGGAASASASAATLNLFGLKAGYYLIGLGGVCPDNDSSCMGQSPASRQYTFSVATAAPVPVPGAVWLFGSALAGVAGINRRKRAA</sequence>
<protein>
    <submittedName>
        <fullName evidence="2">VPLPA-CTERM sorting domain-containing protein</fullName>
    </submittedName>
</protein>
<name>A0ABY7GMW4_9GAMM</name>
<feature type="chain" id="PRO_5046604950" evidence="1">
    <location>
        <begin position="28"/>
        <end position="268"/>
    </location>
</feature>
<feature type="signal peptide" evidence="1">
    <location>
        <begin position="1"/>
        <end position="27"/>
    </location>
</feature>
<evidence type="ECO:0000313" key="2">
    <source>
        <dbReference type="EMBL" id="WAR45836.1"/>
    </source>
</evidence>
<keyword evidence="3" id="KW-1185">Reference proteome</keyword>
<evidence type="ECO:0000313" key="3">
    <source>
        <dbReference type="Proteomes" id="UP001162780"/>
    </source>
</evidence>
<keyword evidence="1" id="KW-0732">Signal</keyword>
<gene>
    <name evidence="2" type="ORF">NM686_004790</name>
</gene>
<dbReference type="EMBL" id="CP113517">
    <property type="protein sequence ID" value="WAR45836.1"/>
    <property type="molecule type" value="Genomic_DNA"/>
</dbReference>
<proteinExistence type="predicted"/>